<dbReference type="RefSeq" id="WP_310168728.1">
    <property type="nucleotide sequence ID" value="NZ_JAVDUG010000004.1"/>
</dbReference>
<evidence type="ECO:0000313" key="1">
    <source>
        <dbReference type="EMBL" id="MDR6779484.1"/>
    </source>
</evidence>
<dbReference type="Proteomes" id="UP001266807">
    <property type="component" value="Unassembled WGS sequence"/>
</dbReference>
<keyword evidence="2" id="KW-1185">Reference proteome</keyword>
<keyword evidence="1" id="KW-0240">DNA-directed RNA polymerase</keyword>
<dbReference type="GO" id="GO:0000428">
    <property type="term" value="C:DNA-directed RNA polymerase complex"/>
    <property type="evidence" value="ECO:0007669"/>
    <property type="project" value="UniProtKB-KW"/>
</dbReference>
<name>A0ABU1QIJ6_9BACL</name>
<accession>A0ABU1QIJ6</accession>
<organism evidence="1 2">
    <name type="scientific">Paenibacillus peoriae</name>
    <dbReference type="NCBI Taxonomy" id="59893"/>
    <lineage>
        <taxon>Bacteria</taxon>
        <taxon>Bacillati</taxon>
        <taxon>Bacillota</taxon>
        <taxon>Bacilli</taxon>
        <taxon>Bacillales</taxon>
        <taxon>Paenibacillaceae</taxon>
        <taxon>Paenibacillus</taxon>
    </lineage>
</organism>
<gene>
    <name evidence="1" type="ORF">J2W98_003764</name>
</gene>
<dbReference type="EMBL" id="JAVDUG010000004">
    <property type="protein sequence ID" value="MDR6779484.1"/>
    <property type="molecule type" value="Genomic_DNA"/>
</dbReference>
<evidence type="ECO:0000313" key="2">
    <source>
        <dbReference type="Proteomes" id="UP001266807"/>
    </source>
</evidence>
<reference evidence="1 2" key="1">
    <citation type="submission" date="2023-07" db="EMBL/GenBank/DDBJ databases">
        <title>Sorghum-associated microbial communities from plants grown in Nebraska, USA.</title>
        <authorList>
            <person name="Schachtman D."/>
        </authorList>
    </citation>
    <scope>NUCLEOTIDE SEQUENCE [LARGE SCALE GENOMIC DNA]</scope>
    <source>
        <strain evidence="1 2">BE143</strain>
    </source>
</reference>
<protein>
    <submittedName>
        <fullName evidence="1">DNA-directed RNA polymerase delta subunit</fullName>
    </submittedName>
</protein>
<sequence length="99" mass="11257">MKLKQSEINKLARRIAKANSALYDAIILVEEVAFDDTIGKIIKDHDGEYDEILSRIVEAYKKLNKQDDSFIDAGNHGRGLQDFDILTGKIVDFLDEDEE</sequence>
<keyword evidence="1" id="KW-0804">Transcription</keyword>
<comment type="caution">
    <text evidence="1">The sequence shown here is derived from an EMBL/GenBank/DDBJ whole genome shotgun (WGS) entry which is preliminary data.</text>
</comment>
<proteinExistence type="predicted"/>